<dbReference type="Gene3D" id="3.30.70.3040">
    <property type="match status" value="1"/>
</dbReference>
<organism evidence="14 15">
    <name type="scientific">candidate division WWE3 bacterium CG08_land_8_20_14_0_20_43_13</name>
    <dbReference type="NCBI Taxonomy" id="1975087"/>
    <lineage>
        <taxon>Bacteria</taxon>
        <taxon>Katanobacteria</taxon>
    </lineage>
</organism>
<dbReference type="PANTHER" id="PTHR47755">
    <property type="entry name" value="CELL DIVISION PROTEIN FTSX"/>
    <property type="match status" value="1"/>
</dbReference>
<evidence type="ECO:0000256" key="9">
    <source>
        <dbReference type="ARBA" id="ARBA00023306"/>
    </source>
</evidence>
<keyword evidence="7 11" id="KW-1133">Transmembrane helix</keyword>
<comment type="caution">
    <text evidence="14">The sequence shown here is derived from an EMBL/GenBank/DDBJ whole genome shotgun (WGS) entry which is preliminary data.</text>
</comment>
<keyword evidence="9 10" id="KW-0131">Cell cycle</keyword>
<evidence type="ECO:0000256" key="5">
    <source>
        <dbReference type="ARBA" id="ARBA00022618"/>
    </source>
</evidence>
<evidence type="ECO:0000313" key="15">
    <source>
        <dbReference type="Proteomes" id="UP000231414"/>
    </source>
</evidence>
<feature type="domain" description="ABC3 transporter permease C-terminal" evidence="12">
    <location>
        <begin position="198"/>
        <end position="316"/>
    </location>
</feature>
<evidence type="ECO:0000256" key="1">
    <source>
        <dbReference type="ARBA" id="ARBA00004651"/>
    </source>
</evidence>
<dbReference type="InterPro" id="IPR040690">
    <property type="entry name" value="FtsX_ECD"/>
</dbReference>
<dbReference type="InterPro" id="IPR003838">
    <property type="entry name" value="ABC3_permease_C"/>
</dbReference>
<dbReference type="InterPro" id="IPR004513">
    <property type="entry name" value="FtsX"/>
</dbReference>
<evidence type="ECO:0000256" key="7">
    <source>
        <dbReference type="ARBA" id="ARBA00022989"/>
    </source>
</evidence>
<dbReference type="AlphaFoldDB" id="A0A2H0X7M6"/>
<evidence type="ECO:0000256" key="10">
    <source>
        <dbReference type="PIRNR" id="PIRNR003097"/>
    </source>
</evidence>
<dbReference type="PANTHER" id="PTHR47755:SF1">
    <property type="entry name" value="CELL DIVISION PROTEIN FTSX"/>
    <property type="match status" value="1"/>
</dbReference>
<evidence type="ECO:0000259" key="12">
    <source>
        <dbReference type="Pfam" id="PF02687"/>
    </source>
</evidence>
<dbReference type="PIRSF" id="PIRSF003097">
    <property type="entry name" value="FtsX"/>
    <property type="match status" value="1"/>
</dbReference>
<keyword evidence="4 10" id="KW-1003">Cell membrane</keyword>
<feature type="transmembrane region" description="Helical" evidence="11">
    <location>
        <begin position="284"/>
        <end position="311"/>
    </location>
</feature>
<dbReference type="GO" id="GO:0051301">
    <property type="term" value="P:cell division"/>
    <property type="evidence" value="ECO:0007669"/>
    <property type="project" value="UniProtKB-KW"/>
</dbReference>
<accession>A0A2H0X7M6</accession>
<keyword evidence="5 10" id="KW-0132">Cell division</keyword>
<feature type="transmembrane region" description="Helical" evidence="11">
    <location>
        <begin position="21"/>
        <end position="46"/>
    </location>
</feature>
<dbReference type="Pfam" id="PF18075">
    <property type="entry name" value="FtsX_ECD"/>
    <property type="match status" value="1"/>
</dbReference>
<evidence type="ECO:0000256" key="2">
    <source>
        <dbReference type="ARBA" id="ARBA00007379"/>
    </source>
</evidence>
<comment type="subcellular location">
    <subcellularLocation>
        <location evidence="1">Cell membrane</location>
        <topology evidence="1">Multi-pass membrane protein</topology>
    </subcellularLocation>
</comment>
<name>A0A2H0X7M6_UNCKA</name>
<gene>
    <name evidence="14" type="ORF">COT52_01270</name>
</gene>
<dbReference type="GO" id="GO:0005886">
    <property type="term" value="C:plasma membrane"/>
    <property type="evidence" value="ECO:0007669"/>
    <property type="project" value="UniProtKB-SubCell"/>
</dbReference>
<dbReference type="Proteomes" id="UP000231414">
    <property type="component" value="Unassembled WGS sequence"/>
</dbReference>
<sequence length="317" mass="34582">MRVLVESLHNIRRQILMSLSSILVIFLAVFCGGLLVSLVLFLGGLIKQMESQAQLSIFFNDSANEEQIKQARNILVKSSELISVNYISKQQALELYTSQYQHEPMLVESVSAEIFPASLDIRAKNLASLNSLSDFLSAGDLSQEQLLFFSSSLGLLETDVNSLSAVKPLIEEVAYYKDLASKVNYWLKVTRWAGLGLLGLLVGVSILVVLVTIGLSVRGSKEEISIMKLVGATDHYVQGPYLCQGSLLGFFGACLSLAASGALVPLFFSWLSPLWQELSWSAPAWWLIASLALGELVLGAGLGCLGSWIAVKRYSRA</sequence>
<feature type="domain" description="FtsX extracellular" evidence="13">
    <location>
        <begin position="54"/>
        <end position="135"/>
    </location>
</feature>
<protein>
    <recommendedName>
        <fullName evidence="3 10">Cell division protein FtsX</fullName>
    </recommendedName>
</protein>
<proteinExistence type="inferred from homology"/>
<keyword evidence="6 11" id="KW-0812">Transmembrane</keyword>
<evidence type="ECO:0000256" key="6">
    <source>
        <dbReference type="ARBA" id="ARBA00022692"/>
    </source>
</evidence>
<evidence type="ECO:0000256" key="8">
    <source>
        <dbReference type="ARBA" id="ARBA00023136"/>
    </source>
</evidence>
<evidence type="ECO:0000256" key="3">
    <source>
        <dbReference type="ARBA" id="ARBA00021907"/>
    </source>
</evidence>
<evidence type="ECO:0000259" key="13">
    <source>
        <dbReference type="Pfam" id="PF18075"/>
    </source>
</evidence>
<evidence type="ECO:0000256" key="4">
    <source>
        <dbReference type="ARBA" id="ARBA00022475"/>
    </source>
</evidence>
<dbReference type="EMBL" id="PEYW01000016">
    <property type="protein sequence ID" value="PIS20923.1"/>
    <property type="molecule type" value="Genomic_DNA"/>
</dbReference>
<reference evidence="15" key="1">
    <citation type="submission" date="2017-09" db="EMBL/GenBank/DDBJ databases">
        <title>Depth-based differentiation of microbial function through sediment-hosted aquifers and enrichment of novel symbionts in the deep terrestrial subsurface.</title>
        <authorList>
            <person name="Probst A.J."/>
            <person name="Ladd B."/>
            <person name="Jarett J.K."/>
            <person name="Geller-Mcgrath D.E."/>
            <person name="Sieber C.M.K."/>
            <person name="Emerson J.B."/>
            <person name="Anantharaman K."/>
            <person name="Thomas B.C."/>
            <person name="Malmstrom R."/>
            <person name="Stieglmeier M."/>
            <person name="Klingl A."/>
            <person name="Woyke T."/>
            <person name="Ryan C.M."/>
            <person name="Banfield J.F."/>
        </authorList>
    </citation>
    <scope>NUCLEOTIDE SEQUENCE [LARGE SCALE GENOMIC DNA]</scope>
</reference>
<feature type="transmembrane region" description="Helical" evidence="11">
    <location>
        <begin position="192"/>
        <end position="217"/>
    </location>
</feature>
<feature type="transmembrane region" description="Helical" evidence="11">
    <location>
        <begin position="247"/>
        <end position="272"/>
    </location>
</feature>
<evidence type="ECO:0000256" key="11">
    <source>
        <dbReference type="SAM" id="Phobius"/>
    </source>
</evidence>
<dbReference type="Pfam" id="PF02687">
    <property type="entry name" value="FtsX"/>
    <property type="match status" value="1"/>
</dbReference>
<comment type="similarity">
    <text evidence="2 10">Belongs to the ABC-4 integral membrane protein family. FtsX subfamily.</text>
</comment>
<evidence type="ECO:0000313" key="14">
    <source>
        <dbReference type="EMBL" id="PIS20923.1"/>
    </source>
</evidence>
<keyword evidence="8 10" id="KW-0472">Membrane</keyword>